<dbReference type="Gramene" id="OBART10G07010.1">
    <property type="protein sequence ID" value="OBART10G07010.1"/>
    <property type="gene ID" value="OBART10G07010"/>
</dbReference>
<dbReference type="EnsemblPlants" id="OBART10G07010.1">
    <property type="protein sequence ID" value="OBART10G07010.1"/>
    <property type="gene ID" value="OBART10G07010"/>
</dbReference>
<dbReference type="HOGENOM" id="CLU_1941299_0_0_1"/>
<reference evidence="1" key="1">
    <citation type="journal article" date="2009" name="Rice">
        <title>De Novo Next Generation Sequencing of Plant Genomes.</title>
        <authorList>
            <person name="Rounsley S."/>
            <person name="Marri P.R."/>
            <person name="Yu Y."/>
            <person name="He R."/>
            <person name="Sisneros N."/>
            <person name="Goicoechea J.L."/>
            <person name="Lee S.J."/>
            <person name="Angelova A."/>
            <person name="Kudrna D."/>
            <person name="Luo M."/>
            <person name="Affourtit J."/>
            <person name="Desany B."/>
            <person name="Knight J."/>
            <person name="Niazi F."/>
            <person name="Egholm M."/>
            <person name="Wing R.A."/>
        </authorList>
    </citation>
    <scope>NUCLEOTIDE SEQUENCE [LARGE SCALE GENOMIC DNA]</scope>
    <source>
        <strain evidence="1">cv. IRGC 105608</strain>
    </source>
</reference>
<organism evidence="1">
    <name type="scientific">Oryza barthii</name>
    <dbReference type="NCBI Taxonomy" id="65489"/>
    <lineage>
        <taxon>Eukaryota</taxon>
        <taxon>Viridiplantae</taxon>
        <taxon>Streptophyta</taxon>
        <taxon>Embryophyta</taxon>
        <taxon>Tracheophyta</taxon>
        <taxon>Spermatophyta</taxon>
        <taxon>Magnoliopsida</taxon>
        <taxon>Liliopsida</taxon>
        <taxon>Poales</taxon>
        <taxon>Poaceae</taxon>
        <taxon>BOP clade</taxon>
        <taxon>Oryzoideae</taxon>
        <taxon>Oryzeae</taxon>
        <taxon>Oryzinae</taxon>
        <taxon>Oryza</taxon>
    </lineage>
</organism>
<accession>A0A0D3HCN5</accession>
<evidence type="ECO:0000313" key="1">
    <source>
        <dbReference type="EnsemblPlants" id="OBART10G07010.1"/>
    </source>
</evidence>
<dbReference type="Proteomes" id="UP000026960">
    <property type="component" value="Chromosome 10"/>
</dbReference>
<dbReference type="AlphaFoldDB" id="A0A0D3HCN5"/>
<reference evidence="1" key="2">
    <citation type="submission" date="2015-03" db="UniProtKB">
        <authorList>
            <consortium name="EnsemblPlants"/>
        </authorList>
    </citation>
    <scope>IDENTIFICATION</scope>
</reference>
<keyword evidence="2" id="KW-1185">Reference proteome</keyword>
<sequence length="130" mass="15174">MLGLAWTSSLTSLVINMKEPKVMRVVEGNVVVVMKALGPSHVMQPKGLSSEEEVDDEVMDDYLFKSITKESLPHFCELFEKIEQQYATLERQEFLLTREKEQTNELKGELDKQREMSFWYGFKRKPKNLL</sequence>
<name>A0A0D3HCN5_9ORYZ</name>
<proteinExistence type="predicted"/>
<evidence type="ECO:0000313" key="2">
    <source>
        <dbReference type="Proteomes" id="UP000026960"/>
    </source>
</evidence>
<dbReference type="PaxDb" id="65489-OBART10G07010.1"/>
<protein>
    <submittedName>
        <fullName evidence="1">Uncharacterized protein</fullName>
    </submittedName>
</protein>